<sequence length="50" mass="5428">MVSVGRTAVLIDLSGTLHVEDICIAGVPAALQRLRHNPHYAIKFVTNTTK</sequence>
<evidence type="ECO:0000313" key="2">
    <source>
        <dbReference type="Proteomes" id="UP000004810"/>
    </source>
</evidence>
<gene>
    <name evidence="1" type="ORF">WUBG_16833</name>
</gene>
<dbReference type="Gene3D" id="3.40.50.1000">
    <property type="entry name" value="HAD superfamily/HAD-like"/>
    <property type="match status" value="1"/>
</dbReference>
<dbReference type="InterPro" id="IPR036412">
    <property type="entry name" value="HAD-like_sf"/>
</dbReference>
<dbReference type="InterPro" id="IPR006357">
    <property type="entry name" value="HAD-SF_hydro_IIA"/>
</dbReference>
<reference evidence="2" key="1">
    <citation type="submission" date="2012-08" db="EMBL/GenBank/DDBJ databases">
        <title>The Genome Sequence of Wuchereria bancrofti.</title>
        <authorList>
            <person name="Nutman T.B."/>
            <person name="Fink D.L."/>
            <person name="Russ C."/>
            <person name="Young S."/>
            <person name="Zeng Q."/>
            <person name="Koehrsen M."/>
            <person name="Alvarado L."/>
            <person name="Berlin A."/>
            <person name="Chapman S.B."/>
            <person name="Chen Z."/>
            <person name="Freedman E."/>
            <person name="Gellesch M."/>
            <person name="Goldberg J."/>
            <person name="Griggs A."/>
            <person name="Gujja S."/>
            <person name="Heilman E.R."/>
            <person name="Heiman D."/>
            <person name="Hepburn T."/>
            <person name="Howarth C."/>
            <person name="Jen D."/>
            <person name="Larson L."/>
            <person name="Lewis B."/>
            <person name="Mehta T."/>
            <person name="Park D."/>
            <person name="Pearson M."/>
            <person name="Roberts A."/>
            <person name="Saif S."/>
            <person name="Shea T."/>
            <person name="Shenoy N."/>
            <person name="Sisk P."/>
            <person name="Stolte C."/>
            <person name="Sykes S."/>
            <person name="Walk T."/>
            <person name="White J."/>
            <person name="Yandava C."/>
            <person name="Haas B."/>
            <person name="Henn M.R."/>
            <person name="Nusbaum C."/>
            <person name="Birren B."/>
        </authorList>
    </citation>
    <scope>NUCLEOTIDE SEQUENCE [LARGE SCALE GENOMIC DNA]</scope>
    <source>
        <strain evidence="2">NA</strain>
    </source>
</reference>
<dbReference type="InterPro" id="IPR023214">
    <property type="entry name" value="HAD_sf"/>
</dbReference>
<proteinExistence type="predicted"/>
<dbReference type="Proteomes" id="UP000004810">
    <property type="component" value="Unassembled WGS sequence"/>
</dbReference>
<dbReference type="EMBL" id="ADBV01016560">
    <property type="protein sequence ID" value="EJW72261.1"/>
    <property type="molecule type" value="Genomic_DNA"/>
</dbReference>
<protein>
    <submittedName>
        <fullName evidence="1">Uncharacterized protein</fullName>
    </submittedName>
</protein>
<organism evidence="1 2">
    <name type="scientific">Wuchereria bancrofti</name>
    <dbReference type="NCBI Taxonomy" id="6293"/>
    <lineage>
        <taxon>Eukaryota</taxon>
        <taxon>Metazoa</taxon>
        <taxon>Ecdysozoa</taxon>
        <taxon>Nematoda</taxon>
        <taxon>Chromadorea</taxon>
        <taxon>Rhabditida</taxon>
        <taxon>Spirurina</taxon>
        <taxon>Spiruromorpha</taxon>
        <taxon>Filarioidea</taxon>
        <taxon>Onchocercidae</taxon>
        <taxon>Wuchereria</taxon>
    </lineage>
</organism>
<feature type="non-terminal residue" evidence="1">
    <location>
        <position position="50"/>
    </location>
</feature>
<comment type="caution">
    <text evidence="1">The sequence shown here is derived from an EMBL/GenBank/DDBJ whole genome shotgun (WGS) entry which is preliminary data.</text>
</comment>
<evidence type="ECO:0000313" key="1">
    <source>
        <dbReference type="EMBL" id="EJW72261.1"/>
    </source>
</evidence>
<dbReference type="SUPFAM" id="SSF56784">
    <property type="entry name" value="HAD-like"/>
    <property type="match status" value="1"/>
</dbReference>
<dbReference type="AlphaFoldDB" id="J9DRN9"/>
<dbReference type="Pfam" id="PF13344">
    <property type="entry name" value="Hydrolase_6"/>
    <property type="match status" value="1"/>
</dbReference>
<accession>J9DRN9</accession>
<name>J9DRN9_WUCBA</name>